<evidence type="ECO:0000313" key="1">
    <source>
        <dbReference type="EMBL" id="EME38017.1"/>
    </source>
</evidence>
<dbReference type="EMBL" id="KB446552">
    <property type="protein sequence ID" value="EME38017.1"/>
    <property type="molecule type" value="Genomic_DNA"/>
</dbReference>
<evidence type="ECO:0000313" key="2">
    <source>
        <dbReference type="Proteomes" id="UP000016933"/>
    </source>
</evidence>
<dbReference type="OMA" id="PETRCIT"/>
<dbReference type="eggNOG" id="ENOG502RA1T">
    <property type="taxonomic scope" value="Eukaryota"/>
</dbReference>
<dbReference type="OrthoDB" id="3470073at2759"/>
<dbReference type="Proteomes" id="UP000016933">
    <property type="component" value="Unassembled WGS sequence"/>
</dbReference>
<dbReference type="AlphaFoldDB" id="M2WHF0"/>
<keyword evidence="2" id="KW-1185">Reference proteome</keyword>
<gene>
    <name evidence="1" type="ORF">DOTSEDRAFT_181981</name>
</gene>
<name>M2WHF0_DOTSN</name>
<proteinExistence type="predicted"/>
<reference evidence="2" key="1">
    <citation type="journal article" date="2012" name="PLoS Genet.">
        <title>The genomes of the fungal plant pathogens Cladosporium fulvum and Dothistroma septosporum reveal adaptation to different hosts and lifestyles but also signatures of common ancestry.</title>
        <authorList>
            <person name="de Wit P.J.G.M."/>
            <person name="van der Burgt A."/>
            <person name="Oekmen B."/>
            <person name="Stergiopoulos I."/>
            <person name="Abd-Elsalam K.A."/>
            <person name="Aerts A.L."/>
            <person name="Bahkali A.H."/>
            <person name="Beenen H.G."/>
            <person name="Chettri P."/>
            <person name="Cox M.P."/>
            <person name="Datema E."/>
            <person name="de Vries R.P."/>
            <person name="Dhillon B."/>
            <person name="Ganley A.R."/>
            <person name="Griffiths S.A."/>
            <person name="Guo Y."/>
            <person name="Hamelin R.C."/>
            <person name="Henrissat B."/>
            <person name="Kabir M.S."/>
            <person name="Jashni M.K."/>
            <person name="Kema G."/>
            <person name="Klaubauf S."/>
            <person name="Lapidus A."/>
            <person name="Levasseur A."/>
            <person name="Lindquist E."/>
            <person name="Mehrabi R."/>
            <person name="Ohm R.A."/>
            <person name="Owen T.J."/>
            <person name="Salamov A."/>
            <person name="Schwelm A."/>
            <person name="Schijlen E."/>
            <person name="Sun H."/>
            <person name="van den Burg H.A."/>
            <person name="van Ham R.C.H.J."/>
            <person name="Zhang S."/>
            <person name="Goodwin S.B."/>
            <person name="Grigoriev I.V."/>
            <person name="Collemare J."/>
            <person name="Bradshaw R.E."/>
        </authorList>
    </citation>
    <scope>NUCLEOTIDE SEQUENCE [LARGE SCALE GENOMIC DNA]</scope>
    <source>
        <strain evidence="2">NZE10 / CBS 128990</strain>
    </source>
</reference>
<accession>M2WHF0</accession>
<reference evidence="1 2" key="2">
    <citation type="journal article" date="2012" name="PLoS Pathog.">
        <title>Diverse lifestyles and strategies of plant pathogenesis encoded in the genomes of eighteen Dothideomycetes fungi.</title>
        <authorList>
            <person name="Ohm R.A."/>
            <person name="Feau N."/>
            <person name="Henrissat B."/>
            <person name="Schoch C.L."/>
            <person name="Horwitz B.A."/>
            <person name="Barry K.W."/>
            <person name="Condon B.J."/>
            <person name="Copeland A.C."/>
            <person name="Dhillon B."/>
            <person name="Glaser F."/>
            <person name="Hesse C.N."/>
            <person name="Kosti I."/>
            <person name="LaButti K."/>
            <person name="Lindquist E.A."/>
            <person name="Lucas S."/>
            <person name="Salamov A.A."/>
            <person name="Bradshaw R.E."/>
            <person name="Ciuffetti L."/>
            <person name="Hamelin R.C."/>
            <person name="Kema G.H.J."/>
            <person name="Lawrence C."/>
            <person name="Scott J.A."/>
            <person name="Spatafora J.W."/>
            <person name="Turgeon B.G."/>
            <person name="de Wit P.J.G.M."/>
            <person name="Zhong S."/>
            <person name="Goodwin S.B."/>
            <person name="Grigoriev I.V."/>
        </authorList>
    </citation>
    <scope>NUCLEOTIDE SEQUENCE [LARGE SCALE GENOMIC DNA]</scope>
    <source>
        <strain evidence="2">NZE10 / CBS 128990</strain>
    </source>
</reference>
<sequence>MLDSLVRVSRRAADNHYANILAEARTSPETRCITTGYNTSRGKLHSLGLIQRPQTMLASRR</sequence>
<dbReference type="HOGENOM" id="CLU_2922606_0_0_1"/>
<protein>
    <submittedName>
        <fullName evidence="1">Uncharacterized protein</fullName>
    </submittedName>
</protein>
<organism evidence="1 2">
    <name type="scientific">Dothistroma septosporum (strain NZE10 / CBS 128990)</name>
    <name type="common">Red band needle blight fungus</name>
    <name type="synonym">Mycosphaerella pini</name>
    <dbReference type="NCBI Taxonomy" id="675120"/>
    <lineage>
        <taxon>Eukaryota</taxon>
        <taxon>Fungi</taxon>
        <taxon>Dikarya</taxon>
        <taxon>Ascomycota</taxon>
        <taxon>Pezizomycotina</taxon>
        <taxon>Dothideomycetes</taxon>
        <taxon>Dothideomycetidae</taxon>
        <taxon>Mycosphaerellales</taxon>
        <taxon>Mycosphaerellaceae</taxon>
        <taxon>Dothistroma</taxon>
    </lineage>
</organism>